<dbReference type="PANTHER" id="PTHR42973">
    <property type="entry name" value="BINDING OXIDOREDUCTASE, PUTATIVE (AFU_ORTHOLOGUE AFUA_1G17690)-RELATED"/>
    <property type="match status" value="1"/>
</dbReference>
<name>A0A6A6Z729_9PEZI</name>
<evidence type="ECO:0000313" key="8">
    <source>
        <dbReference type="Proteomes" id="UP000504636"/>
    </source>
</evidence>
<reference evidence="9" key="3">
    <citation type="submission" date="2025-04" db="UniProtKB">
        <authorList>
            <consortium name="RefSeq"/>
        </authorList>
    </citation>
    <scope>IDENTIFICATION</scope>
    <source>
        <strain evidence="9">CBS 304.34</strain>
    </source>
</reference>
<feature type="signal peptide" evidence="5">
    <location>
        <begin position="1"/>
        <end position="21"/>
    </location>
</feature>
<keyword evidence="2" id="KW-0285">Flavoprotein</keyword>
<dbReference type="SUPFAM" id="SSF56176">
    <property type="entry name" value="FAD-binding/transporter-associated domain-like"/>
    <property type="match status" value="1"/>
</dbReference>
<reference evidence="9" key="2">
    <citation type="submission" date="2020-04" db="EMBL/GenBank/DDBJ databases">
        <authorList>
            <consortium name="NCBI Genome Project"/>
        </authorList>
    </citation>
    <scope>NUCLEOTIDE SEQUENCE</scope>
    <source>
        <strain evidence="9">CBS 304.34</strain>
    </source>
</reference>
<evidence type="ECO:0000256" key="2">
    <source>
        <dbReference type="ARBA" id="ARBA00022630"/>
    </source>
</evidence>
<keyword evidence="8" id="KW-1185">Reference proteome</keyword>
<reference evidence="7 9" key="1">
    <citation type="journal article" date="2020" name="Stud. Mycol.">
        <title>101 Dothideomycetes genomes: a test case for predicting lifestyles and emergence of pathogens.</title>
        <authorList>
            <person name="Haridas S."/>
            <person name="Albert R."/>
            <person name="Binder M."/>
            <person name="Bloem J."/>
            <person name="Labutti K."/>
            <person name="Salamov A."/>
            <person name="Andreopoulos B."/>
            <person name="Baker S."/>
            <person name="Barry K."/>
            <person name="Bills G."/>
            <person name="Bluhm B."/>
            <person name="Cannon C."/>
            <person name="Castanera R."/>
            <person name="Culley D."/>
            <person name="Daum C."/>
            <person name="Ezra D."/>
            <person name="Gonzalez J."/>
            <person name="Henrissat B."/>
            <person name="Kuo A."/>
            <person name="Liang C."/>
            <person name="Lipzen A."/>
            <person name="Lutzoni F."/>
            <person name="Magnuson J."/>
            <person name="Mondo S."/>
            <person name="Nolan M."/>
            <person name="Ohm R."/>
            <person name="Pangilinan J."/>
            <person name="Park H.-J."/>
            <person name="Ramirez L."/>
            <person name="Alfaro M."/>
            <person name="Sun H."/>
            <person name="Tritt A."/>
            <person name="Yoshinaga Y."/>
            <person name="Zwiers L.-H."/>
            <person name="Turgeon B."/>
            <person name="Goodwin S."/>
            <person name="Spatafora J."/>
            <person name="Crous P."/>
            <person name="Grigoriev I."/>
        </authorList>
    </citation>
    <scope>NUCLEOTIDE SEQUENCE</scope>
    <source>
        <strain evidence="7 9">CBS 304.34</strain>
    </source>
</reference>
<dbReference type="OrthoDB" id="2151789at2759"/>
<evidence type="ECO:0000313" key="9">
    <source>
        <dbReference type="RefSeq" id="XP_033583051.1"/>
    </source>
</evidence>
<evidence type="ECO:0000256" key="5">
    <source>
        <dbReference type="SAM" id="SignalP"/>
    </source>
</evidence>
<dbReference type="Gene3D" id="3.40.462.20">
    <property type="match status" value="1"/>
</dbReference>
<protein>
    <submittedName>
        <fullName evidence="7 9">FAD-binding domain-containing protein</fullName>
    </submittedName>
</protein>
<dbReference type="AlphaFoldDB" id="A0A6A6Z729"/>
<dbReference type="RefSeq" id="XP_033583051.1">
    <property type="nucleotide sequence ID" value="XM_033717371.1"/>
</dbReference>
<keyword evidence="3" id="KW-0274">FAD</keyword>
<dbReference type="Pfam" id="PF01565">
    <property type="entry name" value="FAD_binding_4"/>
    <property type="match status" value="1"/>
</dbReference>
<dbReference type="GO" id="GO:0016491">
    <property type="term" value="F:oxidoreductase activity"/>
    <property type="evidence" value="ECO:0007669"/>
    <property type="project" value="UniProtKB-KW"/>
</dbReference>
<gene>
    <name evidence="7 9" type="ORF">BDZ99DRAFT_433016</name>
</gene>
<dbReference type="InterPro" id="IPR036318">
    <property type="entry name" value="FAD-bd_PCMH-like_sf"/>
</dbReference>
<dbReference type="PROSITE" id="PS51387">
    <property type="entry name" value="FAD_PCMH"/>
    <property type="match status" value="1"/>
</dbReference>
<dbReference type="InterPro" id="IPR006094">
    <property type="entry name" value="Oxid_FAD_bind_N"/>
</dbReference>
<dbReference type="GeneID" id="54458264"/>
<comment type="similarity">
    <text evidence="1">Belongs to the oxygen-dependent FAD-linked oxidoreductase family.</text>
</comment>
<accession>A0A6A6Z729</accession>
<dbReference type="InterPro" id="IPR016166">
    <property type="entry name" value="FAD-bd_PCMH"/>
</dbReference>
<feature type="chain" id="PRO_5044629620" evidence="5">
    <location>
        <begin position="22"/>
        <end position="467"/>
    </location>
</feature>
<dbReference type="Proteomes" id="UP000504636">
    <property type="component" value="Unplaced"/>
</dbReference>
<organism evidence="7">
    <name type="scientific">Mytilinidion resinicola</name>
    <dbReference type="NCBI Taxonomy" id="574789"/>
    <lineage>
        <taxon>Eukaryota</taxon>
        <taxon>Fungi</taxon>
        <taxon>Dikarya</taxon>
        <taxon>Ascomycota</taxon>
        <taxon>Pezizomycotina</taxon>
        <taxon>Dothideomycetes</taxon>
        <taxon>Pleosporomycetidae</taxon>
        <taxon>Mytilinidiales</taxon>
        <taxon>Mytilinidiaceae</taxon>
        <taxon>Mytilinidion</taxon>
    </lineage>
</organism>
<sequence>MSIRFILALATLNFLPALVKSDTCSTIANLTDFEIEYPLSVDYDYDQTQYWSTGCTNLKPSCILSPTTSDEYFASISRGPLISTRKMDEVTYDPSSSTVRVGPGNRWENVQSTLNDAGVTVVGGRIGNVGVGGYMLGGGLSFLSAEYGWAANNVVEFELVLANATIITVSSTSHSDLFKALKGGGNSYGIVTSYTLKAHPIGQIWGGNLVFTPNKTDQLLSALRDFTEYYPDEKAGIIMTTELALLGAVDLWIMFLFYDGPAPPPGVFDNFTDIGPIVNSCKTQSYADLLTGNDWSVVRGSAYTITTETTPLPNVSIGLDVLGAYYDHWRNTTESVIAVPGLIGSMAFQPMPKGIARKAKEQGGDLIDLDDDVDRIVIEFDFSYYFATDDATVDNATQRLYGGIRERVLGFQEDGKLPEAYLPLFMNDGYFRQDYFGRLRTAGFARRVRDQYDPDLFFAERTGGFKM</sequence>
<evidence type="ECO:0000313" key="7">
    <source>
        <dbReference type="EMBL" id="KAF2816087.1"/>
    </source>
</evidence>
<evidence type="ECO:0000256" key="3">
    <source>
        <dbReference type="ARBA" id="ARBA00022827"/>
    </source>
</evidence>
<dbReference type="PANTHER" id="PTHR42973:SF13">
    <property type="entry name" value="FAD-BINDING PCMH-TYPE DOMAIN-CONTAINING PROTEIN"/>
    <property type="match status" value="1"/>
</dbReference>
<dbReference type="Gene3D" id="3.30.465.10">
    <property type="match status" value="1"/>
</dbReference>
<keyword evidence="5" id="KW-0732">Signal</keyword>
<proteinExistence type="inferred from homology"/>
<evidence type="ECO:0000259" key="6">
    <source>
        <dbReference type="PROSITE" id="PS51387"/>
    </source>
</evidence>
<feature type="domain" description="FAD-binding PCMH-type" evidence="6">
    <location>
        <begin position="28"/>
        <end position="201"/>
    </location>
</feature>
<evidence type="ECO:0000256" key="1">
    <source>
        <dbReference type="ARBA" id="ARBA00005466"/>
    </source>
</evidence>
<dbReference type="EMBL" id="MU003693">
    <property type="protein sequence ID" value="KAF2816087.1"/>
    <property type="molecule type" value="Genomic_DNA"/>
</dbReference>
<dbReference type="GO" id="GO:0071949">
    <property type="term" value="F:FAD binding"/>
    <property type="evidence" value="ECO:0007669"/>
    <property type="project" value="InterPro"/>
</dbReference>
<dbReference type="InterPro" id="IPR050416">
    <property type="entry name" value="FAD-linked_Oxidoreductase"/>
</dbReference>
<keyword evidence="4" id="KW-0560">Oxidoreductase</keyword>
<dbReference type="InterPro" id="IPR016169">
    <property type="entry name" value="FAD-bd_PCMH_sub2"/>
</dbReference>
<evidence type="ECO:0000256" key="4">
    <source>
        <dbReference type="ARBA" id="ARBA00023002"/>
    </source>
</evidence>